<accession>A0AAD7B6M5</accession>
<name>A0AAD7B6M5_MYCRO</name>
<evidence type="ECO:0000313" key="6">
    <source>
        <dbReference type="Proteomes" id="UP001221757"/>
    </source>
</evidence>
<dbReference type="EMBL" id="JARKIE010000168">
    <property type="protein sequence ID" value="KAJ7672096.1"/>
    <property type="molecule type" value="Genomic_DNA"/>
</dbReference>
<organism evidence="2 6">
    <name type="scientific">Mycena rosella</name>
    <name type="common">Pink bonnet</name>
    <name type="synonym">Agaricus rosellus</name>
    <dbReference type="NCBI Taxonomy" id="1033263"/>
    <lineage>
        <taxon>Eukaryota</taxon>
        <taxon>Fungi</taxon>
        <taxon>Dikarya</taxon>
        <taxon>Basidiomycota</taxon>
        <taxon>Agaricomycotina</taxon>
        <taxon>Agaricomycetes</taxon>
        <taxon>Agaricomycetidae</taxon>
        <taxon>Agaricales</taxon>
        <taxon>Marasmiineae</taxon>
        <taxon>Mycenaceae</taxon>
        <taxon>Mycena</taxon>
    </lineage>
</organism>
<proteinExistence type="predicted"/>
<evidence type="ECO:0000256" key="1">
    <source>
        <dbReference type="SAM" id="MobiDB-lite"/>
    </source>
</evidence>
<evidence type="ECO:0000313" key="4">
    <source>
        <dbReference type="EMBL" id="KAJ7686366.1"/>
    </source>
</evidence>
<protein>
    <submittedName>
        <fullName evidence="2">Uncharacterized protein</fullName>
    </submittedName>
</protein>
<gene>
    <name evidence="5" type="ORF">B0H17DRAFT_1067619</name>
    <name evidence="4" type="ORF">B0H17DRAFT_1072087</name>
    <name evidence="3" type="ORF">B0H17DRAFT_1084407</name>
    <name evidence="2" type="ORF">B0H17DRAFT_1117497</name>
</gene>
<keyword evidence="6" id="KW-1185">Reference proteome</keyword>
<evidence type="ECO:0000313" key="2">
    <source>
        <dbReference type="EMBL" id="KAJ7611573.1"/>
    </source>
</evidence>
<feature type="region of interest" description="Disordered" evidence="1">
    <location>
        <begin position="1"/>
        <end position="67"/>
    </location>
</feature>
<sequence length="67" mass="7025">MPRPRSSSRLRGKSNGAGVSENGEVGAGPGDDGSGAFSHGSRWRGERDGVQAIRVQGRYTAKPRNVS</sequence>
<evidence type="ECO:0000313" key="3">
    <source>
        <dbReference type="EMBL" id="KAJ7672096.1"/>
    </source>
</evidence>
<dbReference type="Proteomes" id="UP001221757">
    <property type="component" value="Unassembled WGS sequence"/>
</dbReference>
<reference evidence="2" key="1">
    <citation type="submission" date="2023-03" db="EMBL/GenBank/DDBJ databases">
        <title>Massive genome expansion in bonnet fungi (Mycena s.s.) driven by repeated elements and novel gene families across ecological guilds.</title>
        <authorList>
            <consortium name="Lawrence Berkeley National Laboratory"/>
            <person name="Harder C.B."/>
            <person name="Miyauchi S."/>
            <person name="Viragh M."/>
            <person name="Kuo A."/>
            <person name="Thoen E."/>
            <person name="Andreopoulos B."/>
            <person name="Lu D."/>
            <person name="Skrede I."/>
            <person name="Drula E."/>
            <person name="Henrissat B."/>
            <person name="Morin E."/>
            <person name="Kohler A."/>
            <person name="Barry K."/>
            <person name="LaButti K."/>
            <person name="Morin E."/>
            <person name="Salamov A."/>
            <person name="Lipzen A."/>
            <person name="Mereny Z."/>
            <person name="Hegedus B."/>
            <person name="Baldrian P."/>
            <person name="Stursova M."/>
            <person name="Weitz H."/>
            <person name="Taylor A."/>
            <person name="Grigoriev I.V."/>
            <person name="Nagy L.G."/>
            <person name="Martin F."/>
            <person name="Kauserud H."/>
        </authorList>
    </citation>
    <scope>NUCLEOTIDE SEQUENCE</scope>
    <source>
        <strain evidence="2">CBHHK067</strain>
    </source>
</reference>
<dbReference type="EMBL" id="JARKIE010000075">
    <property type="protein sequence ID" value="KAJ7689059.1"/>
    <property type="molecule type" value="Genomic_DNA"/>
</dbReference>
<evidence type="ECO:0000313" key="5">
    <source>
        <dbReference type="EMBL" id="KAJ7689059.1"/>
    </source>
</evidence>
<feature type="compositionally biased region" description="Basic residues" evidence="1">
    <location>
        <begin position="1"/>
        <end position="12"/>
    </location>
</feature>
<comment type="caution">
    <text evidence="2">The sequence shown here is derived from an EMBL/GenBank/DDBJ whole genome shotgun (WGS) entry which is preliminary data.</text>
</comment>
<dbReference type="EMBL" id="JARKIE010000096">
    <property type="protein sequence ID" value="KAJ7686366.1"/>
    <property type="molecule type" value="Genomic_DNA"/>
</dbReference>
<dbReference type="EMBL" id="JARKIE010000963">
    <property type="protein sequence ID" value="KAJ7611573.1"/>
    <property type="molecule type" value="Genomic_DNA"/>
</dbReference>
<dbReference type="AlphaFoldDB" id="A0AAD7B6M5"/>